<keyword evidence="5" id="KW-1185">Reference proteome</keyword>
<dbReference type="Pfam" id="PF25225">
    <property type="entry name" value="DUF7843"/>
    <property type="match status" value="1"/>
</dbReference>
<feature type="domain" description="DUF7843" evidence="3">
    <location>
        <begin position="24"/>
        <end position="103"/>
    </location>
</feature>
<feature type="domain" description="Lnb N-terminal periplasmic" evidence="1">
    <location>
        <begin position="119"/>
        <end position="288"/>
    </location>
</feature>
<reference evidence="4 5" key="1">
    <citation type="submission" date="2013-04" db="EMBL/GenBank/DDBJ databases">
        <title>Oceanococcus atlanticus 22II-S10r2 Genome Sequencing.</title>
        <authorList>
            <person name="Lai Q."/>
            <person name="Li G."/>
            <person name="Shao Z."/>
        </authorList>
    </citation>
    <scope>NUCLEOTIDE SEQUENCE [LARGE SCALE GENOMIC DNA]</scope>
    <source>
        <strain evidence="4 5">22II-S10r2</strain>
    </source>
</reference>
<comment type="caution">
    <text evidence="4">The sequence shown here is derived from an EMBL/GenBank/DDBJ whole genome shotgun (WGS) entry which is preliminary data.</text>
</comment>
<dbReference type="RefSeq" id="WP_158523038.1">
    <property type="nucleotide sequence ID" value="NZ_AQQV01000001.1"/>
</dbReference>
<dbReference type="STRING" id="1317117.ATO7_04475"/>
<dbReference type="Proteomes" id="UP000192342">
    <property type="component" value="Unassembled WGS sequence"/>
</dbReference>
<dbReference type="Pfam" id="PF13387">
    <property type="entry name" value="Lnb_N"/>
    <property type="match status" value="1"/>
</dbReference>
<dbReference type="InterPro" id="IPR057162">
    <property type="entry name" value="DUF7840"/>
</dbReference>
<dbReference type="AlphaFoldDB" id="A0A1Y1SHG7"/>
<sequence>MLSSALLAQTPTLEDYLRQAKEQGLAHEPVWLNLVHYDRTGPADTPQYRSQVDDDKFFLAENGRRDSVAELEATLRGLFAEQPQGNQHARCRFPARAAWLQAQLAFGAEQLPELSCPDYAEWRSIVKAERVTLIFPSYYLNSPSSMFGHTLLRLDPADESHSEWLSWAVNFGAEVVPGDNSMFYAFKGLTGGYPGRFNVEQYYRKIQEYNRDENRDIWEYPLNLSTQETERMVLHLWELKEIDFDYYFFDENCSYRVMELLEVARPGLELTERFENTAIPIDTVRGALENGLGNSRVYRPSKASELKERLRYIPEYLHPRVIALSHSTDEMQQDWFTALDAPMQARVIEAAYKYLRYRQVGLERDPAAAKTSFALLGALRQHAQALPREDTIAPGPPDLGHGSRRLSIGLGQAENLDYLNFGLRLSLHSLEERGYGFLQGAQINLGNFQGRLDEDGHLRIERIDLVDIFSLSPRDRFFKPLSWKVITGLEREWINGRERQVAHVNGGAGYATELAPGVQTFALAMARLEHNSQFSHDLEPAAGVLTGLLWHFEQHTARLELGAEKFANGVSRRRAVYRHGIALSAAHALSLEFERHWGDVHHSTRATLRYHYYYAP</sequence>
<evidence type="ECO:0000259" key="3">
    <source>
        <dbReference type="Pfam" id="PF25225"/>
    </source>
</evidence>
<organism evidence="4 5">
    <name type="scientific">Oceanococcus atlanticus</name>
    <dbReference type="NCBI Taxonomy" id="1317117"/>
    <lineage>
        <taxon>Bacteria</taxon>
        <taxon>Pseudomonadati</taxon>
        <taxon>Pseudomonadota</taxon>
        <taxon>Gammaproteobacteria</taxon>
        <taxon>Chromatiales</taxon>
        <taxon>Oceanococcaceae</taxon>
        <taxon>Oceanococcus</taxon>
    </lineage>
</organism>
<proteinExistence type="predicted"/>
<gene>
    <name evidence="4" type="ORF">ATO7_04475</name>
</gene>
<dbReference type="InterPro" id="IPR025178">
    <property type="entry name" value="Lnb_N"/>
</dbReference>
<name>A0A1Y1SHG7_9GAMM</name>
<accession>A0A1Y1SHG7</accession>
<evidence type="ECO:0000313" key="5">
    <source>
        <dbReference type="Proteomes" id="UP000192342"/>
    </source>
</evidence>
<dbReference type="InterPro" id="IPR057165">
    <property type="entry name" value="DUF7843"/>
</dbReference>
<evidence type="ECO:0000259" key="1">
    <source>
        <dbReference type="Pfam" id="PF13387"/>
    </source>
</evidence>
<feature type="domain" description="DUF7840" evidence="2">
    <location>
        <begin position="396"/>
        <end position="613"/>
    </location>
</feature>
<dbReference type="EMBL" id="AQQV01000001">
    <property type="protein sequence ID" value="ORE89104.1"/>
    <property type="molecule type" value="Genomic_DNA"/>
</dbReference>
<evidence type="ECO:0000259" key="2">
    <source>
        <dbReference type="Pfam" id="PF25222"/>
    </source>
</evidence>
<dbReference type="Pfam" id="PF25222">
    <property type="entry name" value="DUF7840"/>
    <property type="match status" value="1"/>
</dbReference>
<dbReference type="OrthoDB" id="9759948at2"/>
<evidence type="ECO:0000313" key="4">
    <source>
        <dbReference type="EMBL" id="ORE89104.1"/>
    </source>
</evidence>
<protein>
    <submittedName>
        <fullName evidence="4">Uncharacterized protein</fullName>
    </submittedName>
</protein>